<evidence type="ECO:0000313" key="3">
    <source>
        <dbReference type="WBParaSite" id="SMTH1_34130.1"/>
    </source>
</evidence>
<sequence>MFTLFHSVLLCVTFLPLYQTITFFALPSNVTLSGSYLKLSCSSENQIFPIIWSHNGNDIAENCRFYIENHRYICNRLNDVYEIYIPNVKFEDRGNWSCAHGPKSQKAINMMSWPLLQQTTQLPVYEHVNLSCRNFCVKWTEVNASV</sequence>
<feature type="domain" description="Ig-like" evidence="1">
    <location>
        <begin position="16"/>
        <end position="109"/>
    </location>
</feature>
<protein>
    <recommendedName>
        <fullName evidence="1">Ig-like domain-containing protein</fullName>
    </recommendedName>
</protein>
<dbReference type="WBParaSite" id="SMTH1_34130.1">
    <property type="protein sequence ID" value="SMTH1_34130.1"/>
    <property type="gene ID" value="SMTH1_34130"/>
</dbReference>
<accession>A0AA85B711</accession>
<dbReference type="WBParaSite" id="SMTH1_34130.2">
    <property type="protein sequence ID" value="SMTH1_34130.2"/>
    <property type="gene ID" value="SMTH1_34130"/>
</dbReference>
<dbReference type="Gene3D" id="2.60.40.10">
    <property type="entry name" value="Immunoglobulins"/>
    <property type="match status" value="1"/>
</dbReference>
<dbReference type="PROSITE" id="PS50835">
    <property type="entry name" value="IG_LIKE"/>
    <property type="match status" value="1"/>
</dbReference>
<evidence type="ECO:0000313" key="2">
    <source>
        <dbReference type="Proteomes" id="UP000050791"/>
    </source>
</evidence>
<organism evidence="2 3">
    <name type="scientific">Schistosoma mattheei</name>
    <dbReference type="NCBI Taxonomy" id="31246"/>
    <lineage>
        <taxon>Eukaryota</taxon>
        <taxon>Metazoa</taxon>
        <taxon>Spiralia</taxon>
        <taxon>Lophotrochozoa</taxon>
        <taxon>Platyhelminthes</taxon>
        <taxon>Trematoda</taxon>
        <taxon>Digenea</taxon>
        <taxon>Strigeidida</taxon>
        <taxon>Schistosomatoidea</taxon>
        <taxon>Schistosomatidae</taxon>
        <taxon>Schistosoma</taxon>
    </lineage>
</organism>
<dbReference type="InterPro" id="IPR007110">
    <property type="entry name" value="Ig-like_dom"/>
</dbReference>
<name>A0AA85B711_9TREM</name>
<dbReference type="AlphaFoldDB" id="A0AA85B711"/>
<dbReference type="InterPro" id="IPR013783">
    <property type="entry name" value="Ig-like_fold"/>
</dbReference>
<dbReference type="Proteomes" id="UP000050791">
    <property type="component" value="Unassembled WGS sequence"/>
</dbReference>
<dbReference type="InterPro" id="IPR036179">
    <property type="entry name" value="Ig-like_dom_sf"/>
</dbReference>
<dbReference type="SUPFAM" id="SSF48726">
    <property type="entry name" value="Immunoglobulin"/>
    <property type="match status" value="1"/>
</dbReference>
<evidence type="ECO:0000313" key="4">
    <source>
        <dbReference type="WBParaSite" id="SMTH1_34130.2"/>
    </source>
</evidence>
<reference evidence="3 4" key="1">
    <citation type="submission" date="2023-11" db="UniProtKB">
        <authorList>
            <consortium name="WormBaseParasite"/>
        </authorList>
    </citation>
    <scope>IDENTIFICATION</scope>
</reference>
<evidence type="ECO:0000259" key="1">
    <source>
        <dbReference type="PROSITE" id="PS50835"/>
    </source>
</evidence>
<proteinExistence type="predicted"/>